<name>A0A543N2Q1_9ACTN</name>
<comment type="caution">
    <text evidence="1">The sequence shown here is derived from an EMBL/GenBank/DDBJ whole genome shotgun (WGS) entry which is preliminary data.</text>
</comment>
<evidence type="ECO:0000313" key="1">
    <source>
        <dbReference type="EMBL" id="TQN26100.1"/>
    </source>
</evidence>
<protein>
    <submittedName>
        <fullName evidence="1">Uncharacterized protein</fullName>
    </submittedName>
</protein>
<dbReference type="EMBL" id="VFQC01000004">
    <property type="protein sequence ID" value="TQN26100.1"/>
    <property type="molecule type" value="Genomic_DNA"/>
</dbReference>
<organism evidence="1 2">
    <name type="scientific">Haloactinospora alba</name>
    <dbReference type="NCBI Taxonomy" id="405555"/>
    <lineage>
        <taxon>Bacteria</taxon>
        <taxon>Bacillati</taxon>
        <taxon>Actinomycetota</taxon>
        <taxon>Actinomycetes</taxon>
        <taxon>Streptosporangiales</taxon>
        <taxon>Nocardiopsidaceae</taxon>
        <taxon>Haloactinospora</taxon>
    </lineage>
</organism>
<dbReference type="AlphaFoldDB" id="A0A543N2Q1"/>
<accession>A0A543N2Q1</accession>
<evidence type="ECO:0000313" key="2">
    <source>
        <dbReference type="Proteomes" id="UP000317422"/>
    </source>
</evidence>
<gene>
    <name evidence="1" type="ORF">FHX37_4638</name>
</gene>
<proteinExistence type="predicted"/>
<dbReference type="Proteomes" id="UP000317422">
    <property type="component" value="Unassembled WGS sequence"/>
</dbReference>
<reference evidence="1 2" key="1">
    <citation type="submission" date="2019-06" db="EMBL/GenBank/DDBJ databases">
        <title>Sequencing the genomes of 1000 actinobacteria strains.</title>
        <authorList>
            <person name="Klenk H.-P."/>
        </authorList>
    </citation>
    <scope>NUCLEOTIDE SEQUENCE [LARGE SCALE GENOMIC DNA]</scope>
    <source>
        <strain evidence="1 2">DSM 45015</strain>
    </source>
</reference>
<keyword evidence="2" id="KW-1185">Reference proteome</keyword>
<sequence length="112" mass="12725">MACKRCDGYGMPHMSHRDGGICYRCGALPAHRAKEDDGRFSRRLTYHEARERYGKVVDVLTELAKAPKGTKKRFCAREAIYRIQTGVTQDTGTLWENVDHIRTLTGNIPPNM</sequence>